<accession>A0AAV4XDM7</accession>
<dbReference type="Proteomes" id="UP001054945">
    <property type="component" value="Unassembled WGS sequence"/>
</dbReference>
<evidence type="ECO:0000313" key="2">
    <source>
        <dbReference type="Proteomes" id="UP001054945"/>
    </source>
</evidence>
<keyword evidence="2" id="KW-1185">Reference proteome</keyword>
<sequence>MRLRFESLLRFQVLFQVAFHPPSLSGEIKEKNWKSPYFPSCGSKINKKRKKTGSVALPFFPESMGPWRNIPINSQFTGTTDSFYTERKDYSFLEYVLNDIDNTLLGLKAWIPGFAHDLPDNYTTTLSGCNKKEKKMEKSIPFHLAAA</sequence>
<evidence type="ECO:0000313" key="1">
    <source>
        <dbReference type="EMBL" id="GIY93307.1"/>
    </source>
</evidence>
<dbReference type="EMBL" id="BPLR01000255">
    <property type="protein sequence ID" value="GIY93307.1"/>
    <property type="molecule type" value="Genomic_DNA"/>
</dbReference>
<reference evidence="1 2" key="1">
    <citation type="submission" date="2021-06" db="EMBL/GenBank/DDBJ databases">
        <title>Caerostris extrusa draft genome.</title>
        <authorList>
            <person name="Kono N."/>
            <person name="Arakawa K."/>
        </authorList>
    </citation>
    <scope>NUCLEOTIDE SEQUENCE [LARGE SCALE GENOMIC DNA]</scope>
</reference>
<organism evidence="1 2">
    <name type="scientific">Caerostris extrusa</name>
    <name type="common">Bark spider</name>
    <name type="synonym">Caerostris bankana</name>
    <dbReference type="NCBI Taxonomy" id="172846"/>
    <lineage>
        <taxon>Eukaryota</taxon>
        <taxon>Metazoa</taxon>
        <taxon>Ecdysozoa</taxon>
        <taxon>Arthropoda</taxon>
        <taxon>Chelicerata</taxon>
        <taxon>Arachnida</taxon>
        <taxon>Araneae</taxon>
        <taxon>Araneomorphae</taxon>
        <taxon>Entelegynae</taxon>
        <taxon>Araneoidea</taxon>
        <taxon>Araneidae</taxon>
        <taxon>Caerostris</taxon>
    </lineage>
</organism>
<name>A0AAV4XDM7_CAEEX</name>
<gene>
    <name evidence="1" type="ORF">CEXT_436931</name>
</gene>
<comment type="caution">
    <text evidence="1">The sequence shown here is derived from an EMBL/GenBank/DDBJ whole genome shotgun (WGS) entry which is preliminary data.</text>
</comment>
<dbReference type="AlphaFoldDB" id="A0AAV4XDM7"/>
<proteinExistence type="predicted"/>
<protein>
    <submittedName>
        <fullName evidence="1">Uncharacterized protein</fullName>
    </submittedName>
</protein>